<organism evidence="1 2">
    <name type="scientific">Romanomermis culicivorax</name>
    <name type="common">Nematode worm</name>
    <dbReference type="NCBI Taxonomy" id="13658"/>
    <lineage>
        <taxon>Eukaryota</taxon>
        <taxon>Metazoa</taxon>
        <taxon>Ecdysozoa</taxon>
        <taxon>Nematoda</taxon>
        <taxon>Enoplea</taxon>
        <taxon>Dorylaimia</taxon>
        <taxon>Mermithida</taxon>
        <taxon>Mermithoidea</taxon>
        <taxon>Mermithidae</taxon>
        <taxon>Romanomermis</taxon>
    </lineage>
</organism>
<keyword evidence="1" id="KW-1185">Reference proteome</keyword>
<reference evidence="2" key="1">
    <citation type="submission" date="2022-11" db="UniProtKB">
        <authorList>
            <consortium name="WormBaseParasite"/>
        </authorList>
    </citation>
    <scope>IDENTIFICATION</scope>
</reference>
<dbReference type="AlphaFoldDB" id="A0A915ID44"/>
<proteinExistence type="predicted"/>
<sequence length="78" mass="9280">MHQNEIGQSYMADHFLERSCTILHSSRNARCDELMKARFGSRTSVRLTSTQSCELNQQPVRREMRNNLQQFEVQRMYV</sequence>
<protein>
    <submittedName>
        <fullName evidence="2">Uncharacterized protein</fullName>
    </submittedName>
</protein>
<dbReference type="Proteomes" id="UP000887565">
    <property type="component" value="Unplaced"/>
</dbReference>
<accession>A0A915ID44</accession>
<evidence type="ECO:0000313" key="2">
    <source>
        <dbReference type="WBParaSite" id="nRc.2.0.1.t12105-RA"/>
    </source>
</evidence>
<dbReference type="WBParaSite" id="nRc.2.0.1.t12105-RA">
    <property type="protein sequence ID" value="nRc.2.0.1.t12105-RA"/>
    <property type="gene ID" value="nRc.2.0.1.g12105"/>
</dbReference>
<name>A0A915ID44_ROMCU</name>
<evidence type="ECO:0000313" key="1">
    <source>
        <dbReference type="Proteomes" id="UP000887565"/>
    </source>
</evidence>